<dbReference type="InterPro" id="IPR028322">
    <property type="entry name" value="PNRC-like_rgn"/>
</dbReference>
<feature type="compositionally biased region" description="Low complexity" evidence="1">
    <location>
        <begin position="327"/>
        <end position="342"/>
    </location>
</feature>
<feature type="compositionally biased region" description="Basic residues" evidence="1">
    <location>
        <begin position="128"/>
        <end position="139"/>
    </location>
</feature>
<feature type="region of interest" description="Disordered" evidence="1">
    <location>
        <begin position="1"/>
        <end position="242"/>
    </location>
</feature>
<feature type="compositionally biased region" description="Low complexity" evidence="1">
    <location>
        <begin position="371"/>
        <end position="398"/>
    </location>
</feature>
<dbReference type="OrthoDB" id="3366817at2759"/>
<dbReference type="STRING" id="1569628.A0A316UYW2"/>
<dbReference type="GeneID" id="37031578"/>
<keyword evidence="3" id="KW-1185">Reference proteome</keyword>
<protein>
    <submittedName>
        <fullName evidence="2">Uncharacterized protein</fullName>
    </submittedName>
</protein>
<feature type="compositionally biased region" description="Low complexity" evidence="1">
    <location>
        <begin position="21"/>
        <end position="42"/>
    </location>
</feature>
<feature type="compositionally biased region" description="Polar residues" evidence="1">
    <location>
        <begin position="510"/>
        <end position="525"/>
    </location>
</feature>
<evidence type="ECO:0000313" key="2">
    <source>
        <dbReference type="EMBL" id="PWN30184.1"/>
    </source>
</evidence>
<organism evidence="2 3">
    <name type="scientific">Jaminaea rosea</name>
    <dbReference type="NCBI Taxonomy" id="1569628"/>
    <lineage>
        <taxon>Eukaryota</taxon>
        <taxon>Fungi</taxon>
        <taxon>Dikarya</taxon>
        <taxon>Basidiomycota</taxon>
        <taxon>Ustilaginomycotina</taxon>
        <taxon>Exobasidiomycetes</taxon>
        <taxon>Microstromatales</taxon>
        <taxon>Microstromatales incertae sedis</taxon>
        <taxon>Jaminaea</taxon>
    </lineage>
</organism>
<reference evidence="2 3" key="1">
    <citation type="journal article" date="2018" name="Mol. Biol. Evol.">
        <title>Broad Genomic Sampling Reveals a Smut Pathogenic Ancestry of the Fungal Clade Ustilaginomycotina.</title>
        <authorList>
            <person name="Kijpornyongpan T."/>
            <person name="Mondo S.J."/>
            <person name="Barry K."/>
            <person name="Sandor L."/>
            <person name="Lee J."/>
            <person name="Lipzen A."/>
            <person name="Pangilinan J."/>
            <person name="LaButti K."/>
            <person name="Hainaut M."/>
            <person name="Henrissat B."/>
            <person name="Grigoriev I.V."/>
            <person name="Spatafora J.W."/>
            <person name="Aime M.C."/>
        </authorList>
    </citation>
    <scope>NUCLEOTIDE SEQUENCE [LARGE SCALE GENOMIC DNA]</scope>
    <source>
        <strain evidence="2 3">MCA 5214</strain>
    </source>
</reference>
<feature type="compositionally biased region" description="Polar residues" evidence="1">
    <location>
        <begin position="1"/>
        <end position="20"/>
    </location>
</feature>
<name>A0A316UYW2_9BASI</name>
<accession>A0A316UYW2</accession>
<feature type="compositionally biased region" description="Low complexity" evidence="1">
    <location>
        <begin position="215"/>
        <end position="242"/>
    </location>
</feature>
<feature type="region of interest" description="Disordered" evidence="1">
    <location>
        <begin position="326"/>
        <end position="525"/>
    </location>
</feature>
<feature type="compositionally biased region" description="Basic and acidic residues" evidence="1">
    <location>
        <begin position="170"/>
        <end position="182"/>
    </location>
</feature>
<sequence length="541" mass="54970">MLATMRPSSVQSTNLHQQPPSRASSIASSHHSSKSTASSSNHRMAESAIAKPKTAAKRPNNKSGAAGGHKATHVSSEEKQGSGSNSPRPRSKKALPSHDEVHLQAMKSTPGLLTLSKPLEEEAVSRKSTAKPKKDRKKAVAIDESTPEPPSSSIHHLSSSAPETSRPLSKRSERAAPERDAAAWEMPSSGGSAQGQPALNWQQQLMNAQPSGNKAATISAAATKKAARKQAQQSTSSASSDALTWQQELFNPAAKAKRGPQFDVFADARDVETFGGVSEDESSRSRTSSVGELKAGKTGKKAGKGGKKVSAAQDIAAGDLSLDEIFAAGPGSGSASTGSNSKSHIRIQSMPPGAGGPSTPAKRANPPFSTAHHASSPALSSNLAPPHDAAAAAAAAYAGPNFHNSPSAASLPAPKFGSRIRERSSALQRQDSRSSTSSGGGRAAGGSSDAEGAAASEVGLPRSARGATAPPAPMSSSYPSSGLPGSSSSYEAMPADSSSSLSSNDPASSGANKSSAPSTMTMDKSATIENLLARLMGGPTI</sequence>
<gene>
    <name evidence="2" type="ORF">BDZ90DRAFT_6568</name>
</gene>
<dbReference type="Proteomes" id="UP000245884">
    <property type="component" value="Unassembled WGS sequence"/>
</dbReference>
<evidence type="ECO:0000313" key="3">
    <source>
        <dbReference type="Proteomes" id="UP000245884"/>
    </source>
</evidence>
<feature type="compositionally biased region" description="Basic residues" evidence="1">
    <location>
        <begin position="297"/>
        <end position="307"/>
    </location>
</feature>
<dbReference type="AlphaFoldDB" id="A0A316UYW2"/>
<dbReference type="EMBL" id="KZ819662">
    <property type="protein sequence ID" value="PWN30184.1"/>
    <property type="molecule type" value="Genomic_DNA"/>
</dbReference>
<evidence type="ECO:0000256" key="1">
    <source>
        <dbReference type="SAM" id="MobiDB-lite"/>
    </source>
</evidence>
<proteinExistence type="predicted"/>
<feature type="compositionally biased region" description="Low complexity" evidence="1">
    <location>
        <begin position="445"/>
        <end position="457"/>
    </location>
</feature>
<feature type="region of interest" description="Disordered" evidence="1">
    <location>
        <begin position="274"/>
        <end position="310"/>
    </location>
</feature>
<feature type="compositionally biased region" description="Low complexity" evidence="1">
    <location>
        <begin position="466"/>
        <end position="509"/>
    </location>
</feature>
<dbReference type="GO" id="GO:0016071">
    <property type="term" value="P:mRNA metabolic process"/>
    <property type="evidence" value="ECO:0007669"/>
    <property type="project" value="UniProtKB-ARBA"/>
</dbReference>
<feature type="compositionally biased region" description="Low complexity" evidence="1">
    <location>
        <begin position="151"/>
        <end position="163"/>
    </location>
</feature>
<dbReference type="Pfam" id="PF15365">
    <property type="entry name" value="PNRC"/>
    <property type="match status" value="1"/>
</dbReference>
<feature type="compositionally biased region" description="Polar residues" evidence="1">
    <location>
        <begin position="189"/>
        <end position="214"/>
    </location>
</feature>
<dbReference type="RefSeq" id="XP_025364796.1">
    <property type="nucleotide sequence ID" value="XM_025509755.1"/>
</dbReference>